<comment type="subcellular location">
    <subcellularLocation>
        <location evidence="1">Membrane</location>
        <topology evidence="1">Multi-pass membrane protein</topology>
    </subcellularLocation>
</comment>
<keyword evidence="3" id="KW-0862">Zinc</keyword>
<evidence type="ECO:0000256" key="6">
    <source>
        <dbReference type="SAM" id="MobiDB-lite"/>
    </source>
</evidence>
<accession>A0A183UDD3</accession>
<dbReference type="GO" id="GO:0005385">
    <property type="term" value="F:zinc ion transmembrane transporter activity"/>
    <property type="evidence" value="ECO:0007669"/>
    <property type="project" value="TreeGrafter"/>
</dbReference>
<keyword evidence="3" id="KW-0406">Ion transport</keyword>
<name>A0A183UDD3_TOXCA</name>
<feature type="transmembrane region" description="Helical" evidence="7">
    <location>
        <begin position="121"/>
        <end position="144"/>
    </location>
</feature>
<dbReference type="AlphaFoldDB" id="A0A183UDD3"/>
<sequence length="262" mass="29385">MTCFTHNFSCFGDPCCLNAMQQAEEQNLRKEMPRDRHDNSHGTSSYDSIRSGREDSNAKKRRLWKLLAISSYFALIIVEAIFGYLSGSVACVTATVHMLSDYLGEHSSGRHRSNASRRAECIIILLCVAVLLVANSAFMVAAVGRLYAKNYTIDETYMLVAAVITLTANCVMLAVHFSRMAHDTIAKIASLTIQYRFVFFSVLRPRRFLPLSGFIAREWIIVDSIATFVLALAILSNAAAVTTEYCSELKRIRARRDTYEVL</sequence>
<feature type="compositionally biased region" description="Basic and acidic residues" evidence="6">
    <location>
        <begin position="27"/>
        <end position="40"/>
    </location>
</feature>
<evidence type="ECO:0000256" key="7">
    <source>
        <dbReference type="SAM" id="Phobius"/>
    </source>
</evidence>
<keyword evidence="3" id="KW-0864">Zinc transport</keyword>
<dbReference type="PANTHER" id="PTHR11562:SF17">
    <property type="entry name" value="RE54080P-RELATED"/>
    <property type="match status" value="1"/>
</dbReference>
<evidence type="ECO:0000256" key="2">
    <source>
        <dbReference type="ARBA" id="ARBA00022692"/>
    </source>
</evidence>
<dbReference type="PANTHER" id="PTHR11562">
    <property type="entry name" value="CATION EFFLUX PROTEIN/ ZINC TRANSPORTER"/>
    <property type="match status" value="1"/>
</dbReference>
<feature type="transmembrane region" description="Helical" evidence="7">
    <location>
        <begin position="224"/>
        <end position="246"/>
    </location>
</feature>
<dbReference type="WBParaSite" id="TCNE_0000650301-mRNA-1">
    <property type="protein sequence ID" value="TCNE_0000650301-mRNA-1"/>
    <property type="gene ID" value="TCNE_0000650301"/>
</dbReference>
<evidence type="ECO:0000256" key="4">
    <source>
        <dbReference type="ARBA" id="ARBA00022989"/>
    </source>
</evidence>
<organism evidence="9 10">
    <name type="scientific">Toxocara canis</name>
    <name type="common">Canine roundworm</name>
    <dbReference type="NCBI Taxonomy" id="6265"/>
    <lineage>
        <taxon>Eukaryota</taxon>
        <taxon>Metazoa</taxon>
        <taxon>Ecdysozoa</taxon>
        <taxon>Nematoda</taxon>
        <taxon>Chromadorea</taxon>
        <taxon>Rhabditida</taxon>
        <taxon>Spirurina</taxon>
        <taxon>Ascaridomorpha</taxon>
        <taxon>Ascaridoidea</taxon>
        <taxon>Toxocaridae</taxon>
        <taxon>Toxocara</taxon>
    </lineage>
</organism>
<keyword evidence="3" id="KW-0813">Transport</keyword>
<evidence type="ECO:0000313" key="8">
    <source>
        <dbReference type="EMBL" id="VDM37824.1"/>
    </source>
</evidence>
<dbReference type="Gene3D" id="1.20.1510.10">
    <property type="entry name" value="Cation efflux protein transmembrane domain"/>
    <property type="match status" value="1"/>
</dbReference>
<reference evidence="8 9" key="2">
    <citation type="submission" date="2018-11" db="EMBL/GenBank/DDBJ databases">
        <authorList>
            <consortium name="Pathogen Informatics"/>
        </authorList>
    </citation>
    <scope>NUCLEOTIDE SEQUENCE [LARGE SCALE GENOMIC DNA]</scope>
</reference>
<keyword evidence="2 7" id="KW-0812">Transmembrane</keyword>
<evidence type="ECO:0000256" key="5">
    <source>
        <dbReference type="ARBA" id="ARBA00023136"/>
    </source>
</evidence>
<protein>
    <submittedName>
        <fullName evidence="10">Zinc transporter 8</fullName>
    </submittedName>
</protein>
<dbReference type="Proteomes" id="UP000050794">
    <property type="component" value="Unassembled WGS sequence"/>
</dbReference>
<dbReference type="GO" id="GO:0005886">
    <property type="term" value="C:plasma membrane"/>
    <property type="evidence" value="ECO:0007669"/>
    <property type="project" value="TreeGrafter"/>
</dbReference>
<keyword evidence="5 7" id="KW-0472">Membrane</keyword>
<feature type="transmembrane region" description="Helical" evidence="7">
    <location>
        <begin position="156"/>
        <end position="177"/>
    </location>
</feature>
<dbReference type="SUPFAM" id="SSF161111">
    <property type="entry name" value="Cation efflux protein transmembrane domain-like"/>
    <property type="match status" value="1"/>
</dbReference>
<evidence type="ECO:0000313" key="10">
    <source>
        <dbReference type="WBParaSite" id="TCNE_0000650301-mRNA-1"/>
    </source>
</evidence>
<dbReference type="EMBL" id="UYWY01019504">
    <property type="protein sequence ID" value="VDM37824.1"/>
    <property type="molecule type" value="Genomic_DNA"/>
</dbReference>
<evidence type="ECO:0000256" key="1">
    <source>
        <dbReference type="ARBA" id="ARBA00004141"/>
    </source>
</evidence>
<gene>
    <name evidence="8" type="ORF">TCNE_LOCUS6503</name>
</gene>
<evidence type="ECO:0000256" key="3">
    <source>
        <dbReference type="ARBA" id="ARBA00022906"/>
    </source>
</evidence>
<evidence type="ECO:0000313" key="9">
    <source>
        <dbReference type="Proteomes" id="UP000050794"/>
    </source>
</evidence>
<dbReference type="InterPro" id="IPR027469">
    <property type="entry name" value="Cation_efflux_TMD_sf"/>
</dbReference>
<feature type="region of interest" description="Disordered" evidence="6">
    <location>
        <begin position="27"/>
        <end position="53"/>
    </location>
</feature>
<feature type="transmembrane region" description="Helical" evidence="7">
    <location>
        <begin position="72"/>
        <end position="100"/>
    </location>
</feature>
<proteinExistence type="predicted"/>
<keyword evidence="4 7" id="KW-1133">Transmembrane helix</keyword>
<dbReference type="InterPro" id="IPR050681">
    <property type="entry name" value="CDF/SLC30A"/>
</dbReference>
<reference evidence="10" key="1">
    <citation type="submission" date="2016-06" db="UniProtKB">
        <authorList>
            <consortium name="WormBaseParasite"/>
        </authorList>
    </citation>
    <scope>IDENTIFICATION</scope>
</reference>
<keyword evidence="9" id="KW-1185">Reference proteome</keyword>